<evidence type="ECO:0000256" key="1">
    <source>
        <dbReference type="SAM" id="Phobius"/>
    </source>
</evidence>
<sequence length="219" mass="24178">MRSKITQDNNFFFLTGALIILLLSSALEQVLSSGLLEEVLQLLTLLTFAVCLTSLKFEPGWSRFLMLLVAAWVFLALLKRWLHIGLFDLMGLTLMLMFFLGTLKACARQILFTGGPITGNQVVGSLALFLLLGLVWALIYLVILEFSPEAFSGLEPRPWQDNLNRAIYFSFVTLTTLGYGEITPTNAFAQAAVYLEAIIGTFYLAVVVASLVSAKQAEP</sequence>
<dbReference type="GeneID" id="67183304"/>
<dbReference type="Gene3D" id="1.10.287.70">
    <property type="match status" value="1"/>
</dbReference>
<dbReference type="OrthoDB" id="9813518at2"/>
<dbReference type="AlphaFoldDB" id="E1SUH5"/>
<feature type="transmembrane region" description="Helical" evidence="1">
    <location>
        <begin position="38"/>
        <end position="57"/>
    </location>
</feature>
<dbReference type="Pfam" id="PF07885">
    <property type="entry name" value="Ion_trans_2"/>
    <property type="match status" value="1"/>
</dbReference>
<evidence type="ECO:0000259" key="2">
    <source>
        <dbReference type="Pfam" id="PF07885"/>
    </source>
</evidence>
<keyword evidence="1" id="KW-1133">Transmembrane helix</keyword>
<proteinExistence type="predicted"/>
<dbReference type="Proteomes" id="UP000006683">
    <property type="component" value="Chromosome"/>
</dbReference>
<feature type="transmembrane region" description="Helical" evidence="1">
    <location>
        <begin position="123"/>
        <end position="143"/>
    </location>
</feature>
<dbReference type="SUPFAM" id="SSF81324">
    <property type="entry name" value="Voltage-gated potassium channels"/>
    <property type="match status" value="1"/>
</dbReference>
<dbReference type="EMBL" id="CP002209">
    <property type="protein sequence ID" value="ADN77282.1"/>
    <property type="molecule type" value="Genomic_DNA"/>
</dbReference>
<dbReference type="HOGENOM" id="CLU_089632_2_0_6"/>
<feature type="domain" description="Potassium channel" evidence="2">
    <location>
        <begin position="134"/>
        <end position="213"/>
    </location>
</feature>
<evidence type="ECO:0000313" key="4">
    <source>
        <dbReference type="Proteomes" id="UP000006683"/>
    </source>
</evidence>
<dbReference type="KEGG" id="fbl:Fbal_3082"/>
<name>E1SUH5_FERBD</name>
<organism evidence="3 4">
    <name type="scientific">Ferrimonas balearica (strain DSM 9799 / CCM 4581 / KCTC 23876 / PAT)</name>
    <dbReference type="NCBI Taxonomy" id="550540"/>
    <lineage>
        <taxon>Bacteria</taxon>
        <taxon>Pseudomonadati</taxon>
        <taxon>Pseudomonadota</taxon>
        <taxon>Gammaproteobacteria</taxon>
        <taxon>Alteromonadales</taxon>
        <taxon>Ferrimonadaceae</taxon>
        <taxon>Ferrimonas</taxon>
    </lineage>
</organism>
<feature type="transmembrane region" description="Helical" evidence="1">
    <location>
        <begin position="89"/>
        <end position="111"/>
    </location>
</feature>
<accession>E1SUH5</accession>
<dbReference type="RefSeq" id="WP_013346588.1">
    <property type="nucleotide sequence ID" value="NC_014541.1"/>
</dbReference>
<keyword evidence="1" id="KW-0472">Membrane</keyword>
<reference evidence="3 4" key="1">
    <citation type="journal article" date="2010" name="Stand. Genomic Sci.">
        <title>Complete genome sequence of Ferrimonas balearica type strain (PAT).</title>
        <authorList>
            <person name="Nolan M."/>
            <person name="Sikorski J."/>
            <person name="Davenport K."/>
            <person name="Lucas S."/>
            <person name="Glavina Del Rio T."/>
            <person name="Tice H."/>
            <person name="Cheng J."/>
            <person name="Goodwin L."/>
            <person name="Pitluck S."/>
            <person name="Liolios K."/>
            <person name="Ivanova N."/>
            <person name="Mavromatis K."/>
            <person name="Ovchinnikova G."/>
            <person name="Pati A."/>
            <person name="Chen A."/>
            <person name="Palaniappan K."/>
            <person name="Land M."/>
            <person name="Hauser L."/>
            <person name="Chang Y."/>
            <person name="Jeffries C."/>
            <person name="Tapia R."/>
            <person name="Brettin T."/>
            <person name="Detter J."/>
            <person name="Han C."/>
            <person name="Yasawong M."/>
            <person name="Rohde M."/>
            <person name="Tindall B."/>
            <person name="Goker M."/>
            <person name="Woyke T."/>
            <person name="Bristow J."/>
            <person name="Eisen J."/>
            <person name="Markowitz V."/>
            <person name="Hugenholtz P."/>
            <person name="Kyrpides N."/>
            <person name="Klenk H."/>
            <person name="Lapidus A."/>
        </authorList>
    </citation>
    <scope>NUCLEOTIDE SEQUENCE [LARGE SCALE GENOMIC DNA]</scope>
    <source>
        <strain evidence="4">DSM 9799 / CCM 4581 / KCTC 23876 / PAT</strain>
    </source>
</reference>
<dbReference type="STRING" id="550540.Fbal_3082"/>
<feature type="transmembrane region" description="Helical" evidence="1">
    <location>
        <begin position="192"/>
        <end position="214"/>
    </location>
</feature>
<gene>
    <name evidence="3" type="ordered locus">Fbal_3082</name>
</gene>
<evidence type="ECO:0000313" key="3">
    <source>
        <dbReference type="EMBL" id="ADN77282.1"/>
    </source>
</evidence>
<dbReference type="eggNOG" id="ENOG5032Y28">
    <property type="taxonomic scope" value="Bacteria"/>
</dbReference>
<dbReference type="InterPro" id="IPR013099">
    <property type="entry name" value="K_chnl_dom"/>
</dbReference>
<keyword evidence="1" id="KW-0812">Transmembrane</keyword>
<feature type="transmembrane region" description="Helical" evidence="1">
    <location>
        <begin position="64"/>
        <end position="83"/>
    </location>
</feature>
<keyword evidence="4" id="KW-1185">Reference proteome</keyword>
<protein>
    <submittedName>
        <fullName evidence="3">Ion transport 2 domain protein</fullName>
    </submittedName>
</protein>